<dbReference type="OrthoDB" id="6130485at2759"/>
<dbReference type="EnsemblMetazoa" id="CapteT213449">
    <property type="protein sequence ID" value="CapteP213449"/>
    <property type="gene ID" value="CapteG213449"/>
</dbReference>
<dbReference type="EMBL" id="KB292047">
    <property type="protein sequence ID" value="ELU18213.1"/>
    <property type="molecule type" value="Genomic_DNA"/>
</dbReference>
<evidence type="ECO:0000313" key="1">
    <source>
        <dbReference type="EMBL" id="ELU18213.1"/>
    </source>
</evidence>
<dbReference type="HOGENOM" id="CLU_647671_0_0_1"/>
<protein>
    <recommendedName>
        <fullName evidence="4">Reverse transcriptase domain-containing protein</fullName>
    </recommendedName>
</protein>
<reference evidence="3" key="1">
    <citation type="submission" date="2012-12" db="EMBL/GenBank/DDBJ databases">
        <authorList>
            <person name="Hellsten U."/>
            <person name="Grimwood J."/>
            <person name="Chapman J.A."/>
            <person name="Shapiro H."/>
            <person name="Aerts A."/>
            <person name="Otillar R.P."/>
            <person name="Terry A.Y."/>
            <person name="Boore J.L."/>
            <person name="Simakov O."/>
            <person name="Marletaz F."/>
            <person name="Cho S.-J."/>
            <person name="Edsinger-Gonzales E."/>
            <person name="Havlak P."/>
            <person name="Kuo D.-H."/>
            <person name="Larsson T."/>
            <person name="Lv J."/>
            <person name="Arendt D."/>
            <person name="Savage R."/>
            <person name="Osoegawa K."/>
            <person name="de Jong P."/>
            <person name="Lindberg D.R."/>
            <person name="Seaver E.C."/>
            <person name="Weisblat D.A."/>
            <person name="Putnam N.H."/>
            <person name="Grigoriev I.V."/>
            <person name="Rokhsar D.S."/>
        </authorList>
    </citation>
    <scope>NUCLEOTIDE SEQUENCE</scope>
    <source>
        <strain evidence="3">I ESC-2004</strain>
    </source>
</reference>
<dbReference type="AlphaFoldDB" id="R7VHB5"/>
<reference evidence="2" key="3">
    <citation type="submission" date="2015-06" db="UniProtKB">
        <authorList>
            <consortium name="EnsemblMetazoa"/>
        </authorList>
    </citation>
    <scope>IDENTIFICATION</scope>
</reference>
<sequence>MEQVKIVVVQQAAQVTALMEALKNARSSQMESSSASRPSLKAFIRPQNCGRINWNVSKCSSPLILFLRKNAVEPGNQADSKQNEPKLGEMIPELAARIRHEATTCDFMSIKNPLDDATVMQFMCFVSNEAVLKALFKALFKVMGDALTFTKAFIIAMAMEDAATFTKKNCTGNEATSDTPDDEAEINADHNCLQAMQQGAHRGKCRLKDSTCNHCGIKCHLEQVCRKKAAASRTANNKQSSRIGINKVLETKPDAALQQACKNLCDKFPNLFKEGLGVMKNLELEIKFKDKVKSVFHKTRTVRLVIQDDLVQAYEAGIKRESNTSGTSKGQTQSLWRLFRHSESTVGATSSPNAFTQMTDAQAFWWIWIHKDRPRQCLQPDSTWSKGAPDSAEIMEQLTEDLFGVAIYFDDILVSGNNSEEHLE</sequence>
<organism evidence="1">
    <name type="scientific">Capitella teleta</name>
    <name type="common">Polychaete worm</name>
    <dbReference type="NCBI Taxonomy" id="283909"/>
    <lineage>
        <taxon>Eukaryota</taxon>
        <taxon>Metazoa</taxon>
        <taxon>Spiralia</taxon>
        <taxon>Lophotrochozoa</taxon>
        <taxon>Annelida</taxon>
        <taxon>Polychaeta</taxon>
        <taxon>Sedentaria</taxon>
        <taxon>Scolecida</taxon>
        <taxon>Capitellidae</taxon>
        <taxon>Capitella</taxon>
    </lineage>
</organism>
<dbReference type="STRING" id="283909.R7VHB5"/>
<reference evidence="1 3" key="2">
    <citation type="journal article" date="2013" name="Nature">
        <title>Insights into bilaterian evolution from three spiralian genomes.</title>
        <authorList>
            <person name="Simakov O."/>
            <person name="Marletaz F."/>
            <person name="Cho S.J."/>
            <person name="Edsinger-Gonzales E."/>
            <person name="Havlak P."/>
            <person name="Hellsten U."/>
            <person name="Kuo D.H."/>
            <person name="Larsson T."/>
            <person name="Lv J."/>
            <person name="Arendt D."/>
            <person name="Savage R."/>
            <person name="Osoegawa K."/>
            <person name="de Jong P."/>
            <person name="Grimwood J."/>
            <person name="Chapman J.A."/>
            <person name="Shapiro H."/>
            <person name="Aerts A."/>
            <person name="Otillar R.P."/>
            <person name="Terry A.Y."/>
            <person name="Boore J.L."/>
            <person name="Grigoriev I.V."/>
            <person name="Lindberg D.R."/>
            <person name="Seaver E.C."/>
            <person name="Weisblat D.A."/>
            <person name="Putnam N.H."/>
            <person name="Rokhsar D.S."/>
        </authorList>
    </citation>
    <scope>NUCLEOTIDE SEQUENCE</scope>
    <source>
        <strain evidence="1 3">I ESC-2004</strain>
    </source>
</reference>
<dbReference type="Proteomes" id="UP000014760">
    <property type="component" value="Unassembled WGS sequence"/>
</dbReference>
<dbReference type="EMBL" id="AMQN01016417">
    <property type="status" value="NOT_ANNOTATED_CDS"/>
    <property type="molecule type" value="Genomic_DNA"/>
</dbReference>
<proteinExistence type="predicted"/>
<keyword evidence="3" id="KW-1185">Reference proteome</keyword>
<evidence type="ECO:0000313" key="3">
    <source>
        <dbReference type="Proteomes" id="UP000014760"/>
    </source>
</evidence>
<evidence type="ECO:0008006" key="4">
    <source>
        <dbReference type="Google" id="ProtNLM"/>
    </source>
</evidence>
<name>R7VHB5_CAPTE</name>
<accession>R7VHB5</accession>
<evidence type="ECO:0000313" key="2">
    <source>
        <dbReference type="EnsemblMetazoa" id="CapteP213449"/>
    </source>
</evidence>
<gene>
    <name evidence="1" type="ORF">CAPTEDRAFT_213449</name>
</gene>